<accession>A0A8X7SST9</accession>
<organism evidence="1 2">
    <name type="scientific">Tilletia controversa</name>
    <name type="common">dwarf bunt fungus</name>
    <dbReference type="NCBI Taxonomy" id="13291"/>
    <lineage>
        <taxon>Eukaryota</taxon>
        <taxon>Fungi</taxon>
        <taxon>Dikarya</taxon>
        <taxon>Basidiomycota</taxon>
        <taxon>Ustilaginomycotina</taxon>
        <taxon>Exobasidiomycetes</taxon>
        <taxon>Tilletiales</taxon>
        <taxon>Tilletiaceae</taxon>
        <taxon>Tilletia</taxon>
    </lineage>
</organism>
<dbReference type="EMBL" id="LWDE02002132">
    <property type="protein sequence ID" value="KAE8238366.1"/>
    <property type="molecule type" value="Genomic_DNA"/>
</dbReference>
<name>A0A8X7SST9_9BASI</name>
<dbReference type="Proteomes" id="UP000077684">
    <property type="component" value="Unassembled WGS sequence"/>
</dbReference>
<protein>
    <submittedName>
        <fullName evidence="1">Uncharacterized protein</fullName>
    </submittedName>
</protein>
<comment type="caution">
    <text evidence="1">The sequence shown here is derived from an EMBL/GenBank/DDBJ whole genome shotgun (WGS) entry which is preliminary data.</text>
</comment>
<dbReference type="AlphaFoldDB" id="A0A8X7SST9"/>
<keyword evidence="2" id="KW-1185">Reference proteome</keyword>
<reference evidence="1" key="1">
    <citation type="submission" date="2016-04" db="EMBL/GenBank/DDBJ databases">
        <authorList>
            <person name="Nguyen H.D."/>
            <person name="Samba Siva P."/>
            <person name="Cullis J."/>
            <person name="Levesque C.A."/>
            <person name="Hambleton S."/>
        </authorList>
    </citation>
    <scope>NUCLEOTIDE SEQUENCE</scope>
    <source>
        <strain evidence="1">DAOMC 236426</strain>
    </source>
</reference>
<reference evidence="1" key="2">
    <citation type="journal article" date="2019" name="IMA Fungus">
        <title>Genome sequencing and comparison of five Tilletia species to identify candidate genes for the detection of regulated species infecting wheat.</title>
        <authorList>
            <person name="Nguyen H.D.T."/>
            <person name="Sultana T."/>
            <person name="Kesanakurti P."/>
            <person name="Hambleton S."/>
        </authorList>
    </citation>
    <scope>NUCLEOTIDE SEQUENCE</scope>
    <source>
        <strain evidence="1">DAOMC 236426</strain>
    </source>
</reference>
<proteinExistence type="predicted"/>
<sequence length="121" mass="13825">MLLVDPKQVKNKRKFHLLTHLGTGIVMHGPAKNFATERYESFNSVARNASMCSNRGAPSRDIALRLYGQELIRRIILDRKRTSAAPLMDFASTFQMDALLHLYGVEAKQKELKEGSHRREE</sequence>
<evidence type="ECO:0000313" key="1">
    <source>
        <dbReference type="EMBL" id="KAE8238366.1"/>
    </source>
</evidence>
<evidence type="ECO:0000313" key="2">
    <source>
        <dbReference type="Proteomes" id="UP000077684"/>
    </source>
</evidence>
<gene>
    <name evidence="1" type="ORF">A4X06_0g8819</name>
</gene>